<evidence type="ECO:0000313" key="6">
    <source>
        <dbReference type="Proteomes" id="UP000837801"/>
    </source>
</evidence>
<reference evidence="5" key="1">
    <citation type="submission" date="2022-03" db="EMBL/GenBank/DDBJ databases">
        <authorList>
            <person name="Legras J.-L."/>
            <person name="Devillers H."/>
            <person name="Grondin C."/>
        </authorList>
    </citation>
    <scope>NUCLEOTIDE SEQUENCE</scope>
    <source>
        <strain evidence="5">CLIB 1423</strain>
    </source>
</reference>
<dbReference type="GO" id="GO:0045944">
    <property type="term" value="P:positive regulation of transcription by RNA polymerase II"/>
    <property type="evidence" value="ECO:0007669"/>
    <property type="project" value="TreeGrafter"/>
</dbReference>
<dbReference type="SUPFAM" id="SSF57701">
    <property type="entry name" value="Zn2/Cys6 DNA-binding domain"/>
    <property type="match status" value="1"/>
</dbReference>
<feature type="region of interest" description="Disordered" evidence="3">
    <location>
        <begin position="742"/>
        <end position="793"/>
    </location>
</feature>
<name>A0A9P0QNJ5_9ASCO</name>
<evidence type="ECO:0000256" key="2">
    <source>
        <dbReference type="ARBA" id="ARBA00023242"/>
    </source>
</evidence>
<dbReference type="Gene3D" id="4.10.240.10">
    <property type="entry name" value="Zn(2)-C6 fungal-type DNA-binding domain"/>
    <property type="match status" value="1"/>
</dbReference>
<evidence type="ECO:0000259" key="4">
    <source>
        <dbReference type="PROSITE" id="PS50048"/>
    </source>
</evidence>
<feature type="domain" description="Zn(2)-C6 fungal-type" evidence="4">
    <location>
        <begin position="21"/>
        <end position="49"/>
    </location>
</feature>
<feature type="compositionally biased region" description="Basic and acidic residues" evidence="3">
    <location>
        <begin position="186"/>
        <end position="202"/>
    </location>
</feature>
<comment type="subcellular location">
    <subcellularLocation>
        <location evidence="1">Nucleus</location>
    </subcellularLocation>
</comment>
<feature type="compositionally biased region" description="Basic and acidic residues" evidence="3">
    <location>
        <begin position="762"/>
        <end position="773"/>
    </location>
</feature>
<dbReference type="Proteomes" id="UP000837801">
    <property type="component" value="Unassembled WGS sequence"/>
</dbReference>
<keyword evidence="6" id="KW-1185">Reference proteome</keyword>
<dbReference type="GO" id="GO:0008270">
    <property type="term" value="F:zinc ion binding"/>
    <property type="evidence" value="ECO:0007669"/>
    <property type="project" value="InterPro"/>
</dbReference>
<dbReference type="PANTHER" id="PTHR37534:SF15">
    <property type="entry name" value="ZN(II)2CYS6 TRANSCRIPTION FACTOR (EUROFUNG)"/>
    <property type="match status" value="1"/>
</dbReference>
<evidence type="ECO:0000256" key="3">
    <source>
        <dbReference type="SAM" id="MobiDB-lite"/>
    </source>
</evidence>
<accession>A0A9P0QNJ5</accession>
<feature type="region of interest" description="Disordered" evidence="3">
    <location>
        <begin position="316"/>
        <end position="345"/>
    </location>
</feature>
<dbReference type="OrthoDB" id="3886144at2759"/>
<dbReference type="PANTHER" id="PTHR37534">
    <property type="entry name" value="TRANSCRIPTIONAL ACTIVATOR PROTEIN UGA3"/>
    <property type="match status" value="1"/>
</dbReference>
<dbReference type="InterPro" id="IPR001138">
    <property type="entry name" value="Zn2Cys6_DnaBD"/>
</dbReference>
<dbReference type="SMART" id="SM00066">
    <property type="entry name" value="GAL4"/>
    <property type="match status" value="1"/>
</dbReference>
<dbReference type="EMBL" id="CAKXYY010000004">
    <property type="protein sequence ID" value="CAH2351659.1"/>
    <property type="molecule type" value="Genomic_DNA"/>
</dbReference>
<evidence type="ECO:0000313" key="5">
    <source>
        <dbReference type="EMBL" id="CAH2351659.1"/>
    </source>
</evidence>
<feature type="compositionally biased region" description="Basic residues" evidence="3">
    <location>
        <begin position="203"/>
        <end position="214"/>
    </location>
</feature>
<dbReference type="GO" id="GO:0000976">
    <property type="term" value="F:transcription cis-regulatory region binding"/>
    <property type="evidence" value="ECO:0007669"/>
    <property type="project" value="TreeGrafter"/>
</dbReference>
<dbReference type="Pfam" id="PF00172">
    <property type="entry name" value="Zn_clus"/>
    <property type="match status" value="1"/>
</dbReference>
<evidence type="ECO:0000256" key="1">
    <source>
        <dbReference type="ARBA" id="ARBA00004123"/>
    </source>
</evidence>
<feature type="region of interest" description="Disordered" evidence="3">
    <location>
        <begin position="903"/>
        <end position="922"/>
    </location>
</feature>
<dbReference type="GO" id="GO:0000981">
    <property type="term" value="F:DNA-binding transcription factor activity, RNA polymerase II-specific"/>
    <property type="evidence" value="ECO:0007669"/>
    <property type="project" value="InterPro"/>
</dbReference>
<dbReference type="InterPro" id="IPR021858">
    <property type="entry name" value="Fun_TF"/>
</dbReference>
<proteinExistence type="predicted"/>
<comment type="caution">
    <text evidence="5">The sequence shown here is derived from an EMBL/GenBank/DDBJ whole genome shotgun (WGS) entry which is preliminary data.</text>
</comment>
<dbReference type="AlphaFoldDB" id="A0A9P0QNJ5"/>
<dbReference type="Pfam" id="PF11951">
    <property type="entry name" value="Fungal_trans_2"/>
    <property type="match status" value="1"/>
</dbReference>
<feature type="compositionally biased region" description="Low complexity" evidence="3">
    <location>
        <begin position="774"/>
        <end position="793"/>
    </location>
</feature>
<dbReference type="PROSITE" id="PS50048">
    <property type="entry name" value="ZN2_CY6_FUNGAL_2"/>
    <property type="match status" value="1"/>
</dbReference>
<dbReference type="InterPro" id="IPR036864">
    <property type="entry name" value="Zn2-C6_fun-type_DNA-bd_sf"/>
</dbReference>
<protein>
    <recommendedName>
        <fullName evidence="4">Zn(2)-C6 fungal-type domain-containing protein</fullName>
    </recommendedName>
</protein>
<dbReference type="PROSITE" id="PS00463">
    <property type="entry name" value="ZN2_CY6_FUNGAL_1"/>
    <property type="match status" value="1"/>
</dbReference>
<feature type="region of interest" description="Disordered" evidence="3">
    <location>
        <begin position="183"/>
        <end position="223"/>
    </location>
</feature>
<organism evidence="5 6">
    <name type="scientific">[Candida] railenensis</name>
    <dbReference type="NCBI Taxonomy" id="45579"/>
    <lineage>
        <taxon>Eukaryota</taxon>
        <taxon>Fungi</taxon>
        <taxon>Dikarya</taxon>
        <taxon>Ascomycota</taxon>
        <taxon>Saccharomycotina</taxon>
        <taxon>Pichiomycetes</taxon>
        <taxon>Debaryomycetaceae</taxon>
        <taxon>Kurtzmaniella</taxon>
    </lineage>
</organism>
<keyword evidence="2" id="KW-0539">Nucleus</keyword>
<gene>
    <name evidence="5" type="ORF">CLIB1423_04S03092</name>
</gene>
<sequence length="1113" mass="124498">MNNESEVIDKSKKKASKSRNGCLTCKKKRLKCDETKPTCLNCSKKKLACGGYATNFKWKSFNDSGPSNMIINTVNPYPVSATPSATSLSASASINTKQHNLSPNQIEDLKAEPIGRSVSESSLRKNDVLKRHLELASLSVTGKSISDIKVENELISQGINPNTYSKEGSKKASFEIPVVHKNKRSYSHDTDKSSPDLLDHGYSKIRQHSKRPRSKSTNSPMDVSTYRNNLHGIANNGLASLAEVAVDEIRGRSPSVDQSDIHHQAQHILHQQHQQNLQFLNKRFHSDQSPISSTQSPFSPGFSDFLNSHHAISSSTSEGRLTSDIKPIGGPNSPSFSSVSSHKSRKETSLVHKEGTMQDGLIDLNLTPSLSALINYAFNDKENEESKFGAMFDIQPFSPLNLNNSNSTALETNTSNRVLKLYNSAHSPLPMIQQHEHHDSEQEEHRNSLSQVSYLSSIDISRAASPSVNTGLEQLLMNSSENEQILHLYSHYTCSIMSIKNGPNENPWRTLIIPLARTYPCLFNSIAAMTLFHLAGSNSTNSATLRARGYTYMKKCILELASGLTKMNDNKQSSSNMDFKELPSDIALTTCINLAVCECWDRQTSSGIAHLKGAKSMIQKVLNVLKNQQFIDMKRYLNSKKLEFIDNFDENKVDRIVELKKKLVTVDEVEWERIIQENGDKMKLDSKFSIDHMSITIPQNLQFLFNAWIYFEVLAQMTTDFNNDDKGIDLVATITSISEKNKKRKSSKIRPVPSSTGSSSDLHSELSPSERSDSSNSSSLEYSNNFKGNQYGNGNNSNVKNSFNIFDHFETFNFNNDNIDPLLGCAQTLFPIMGKVATLISKIRRLQDEKSGDVKKGKKTQNKQSTTNLTFRNSLSTITLGTQLRQQLMEWKPTISSTMMNQGGGMFNGNGQRNDDDDGDSNSLTSWDMPSCIATAEAYRYSSLLYLHQAVPEIPSSSSHQLAEKVFILLASVPLTTNIYIIHIFPLLVSSCEADEGEEREWCLLRWKTLSEKMWIGNIDRAIEVVKEVWRRKDEEINKRNERNRESEKASFNIAGGENDVAKLTNINVQLSGLMAAINNENGNDGDELRGGINSRFHWSSVMKEWGWEVLLA</sequence>
<dbReference type="CDD" id="cd00067">
    <property type="entry name" value="GAL4"/>
    <property type="match status" value="1"/>
</dbReference>
<dbReference type="GO" id="GO:0005634">
    <property type="term" value="C:nucleus"/>
    <property type="evidence" value="ECO:0007669"/>
    <property type="project" value="UniProtKB-SubCell"/>
</dbReference>